<evidence type="ECO:0000256" key="5">
    <source>
        <dbReference type="SAM" id="MobiDB-lite"/>
    </source>
</evidence>
<feature type="region of interest" description="Disordered" evidence="5">
    <location>
        <begin position="29"/>
        <end position="50"/>
    </location>
</feature>
<accession>A0A5B0QTF1</accession>
<dbReference type="Pfam" id="PF01329">
    <property type="entry name" value="Pterin_4a"/>
    <property type="match status" value="1"/>
</dbReference>
<reference evidence="6 7" key="1">
    <citation type="submission" date="2019-05" db="EMBL/GenBank/DDBJ databases">
        <title>Emergence of the Ug99 lineage of the wheat stem rust pathogen through somatic hybridization.</title>
        <authorList>
            <person name="Li F."/>
            <person name="Upadhyaya N.M."/>
            <person name="Sperschneider J."/>
            <person name="Matny O."/>
            <person name="Nguyen-Phuc H."/>
            <person name="Mago R."/>
            <person name="Raley C."/>
            <person name="Miller M.E."/>
            <person name="Silverstein K.A.T."/>
            <person name="Henningsen E."/>
            <person name="Hirsch C.D."/>
            <person name="Visser B."/>
            <person name="Pretorius Z.A."/>
            <person name="Steffenson B.J."/>
            <person name="Schwessinger B."/>
            <person name="Dodds P.N."/>
            <person name="Figueroa M."/>
        </authorList>
    </citation>
    <scope>NUCLEOTIDE SEQUENCE [LARGE SCALE GENOMIC DNA]</scope>
    <source>
        <strain evidence="6">21-0</strain>
    </source>
</reference>
<evidence type="ECO:0000256" key="3">
    <source>
        <dbReference type="ARBA" id="ARBA00013252"/>
    </source>
</evidence>
<comment type="caution">
    <text evidence="6">The sequence shown here is derived from an EMBL/GenBank/DDBJ whole genome shotgun (WGS) entry which is preliminary data.</text>
</comment>
<dbReference type="GO" id="GO:0008124">
    <property type="term" value="F:4-alpha-hydroxytetrahydrobiopterin dehydratase activity"/>
    <property type="evidence" value="ECO:0007669"/>
    <property type="project" value="UniProtKB-EC"/>
</dbReference>
<sequence length="204" mass="22582">MMRSLMTTGLDQRDGKRVAEGSVRAVREIYSSSSSSSSSSSGRSGRPSAIPIGEACREESASNLKVPRLYTTRESVEEALRSDERYSALASSGWQIVPLPARLPSVVVLQKSFPPRQPFGSWDAILAWIDLHLRPIANELDHHPDVSITNFNQLTLTLFTHSVNALTPRDFRLALRIDQVVPKNSTADRFISERISRANGCGYL</sequence>
<dbReference type="InterPro" id="IPR036428">
    <property type="entry name" value="PCD_sf"/>
</dbReference>
<comment type="similarity">
    <text evidence="2">Belongs to the pterin-4-alpha-carbinolamine dehydratase family.</text>
</comment>
<evidence type="ECO:0000256" key="1">
    <source>
        <dbReference type="ARBA" id="ARBA00001554"/>
    </source>
</evidence>
<evidence type="ECO:0000256" key="2">
    <source>
        <dbReference type="ARBA" id="ARBA00006472"/>
    </source>
</evidence>
<dbReference type="Proteomes" id="UP000324748">
    <property type="component" value="Unassembled WGS sequence"/>
</dbReference>
<gene>
    <name evidence="6" type="ORF">PGT21_014542</name>
</gene>
<feature type="compositionally biased region" description="Low complexity" evidence="5">
    <location>
        <begin position="31"/>
        <end position="46"/>
    </location>
</feature>
<dbReference type="SUPFAM" id="SSF55248">
    <property type="entry name" value="PCD-like"/>
    <property type="match status" value="1"/>
</dbReference>
<dbReference type="Gene3D" id="3.30.1360.20">
    <property type="entry name" value="Transcriptional coactivator/pterin dehydratase"/>
    <property type="match status" value="1"/>
</dbReference>
<evidence type="ECO:0000256" key="4">
    <source>
        <dbReference type="ARBA" id="ARBA00023239"/>
    </source>
</evidence>
<proteinExistence type="inferred from homology"/>
<keyword evidence="7" id="KW-1185">Reference proteome</keyword>
<protein>
    <recommendedName>
        <fullName evidence="3">4a-hydroxytetrahydrobiopterin dehydratase</fullName>
        <ecNumber evidence="3">4.2.1.96</ecNumber>
    </recommendedName>
</protein>
<name>A0A5B0QTF1_PUCGR</name>
<dbReference type="GO" id="GO:0006729">
    <property type="term" value="P:tetrahydrobiopterin biosynthetic process"/>
    <property type="evidence" value="ECO:0007669"/>
    <property type="project" value="InterPro"/>
</dbReference>
<dbReference type="EMBL" id="VSWC01000003">
    <property type="protein sequence ID" value="KAA1116459.1"/>
    <property type="molecule type" value="Genomic_DNA"/>
</dbReference>
<evidence type="ECO:0000313" key="7">
    <source>
        <dbReference type="Proteomes" id="UP000324748"/>
    </source>
</evidence>
<evidence type="ECO:0000313" key="6">
    <source>
        <dbReference type="EMBL" id="KAA1116459.1"/>
    </source>
</evidence>
<dbReference type="EC" id="4.2.1.96" evidence="3"/>
<dbReference type="AlphaFoldDB" id="A0A5B0QTF1"/>
<organism evidence="6 7">
    <name type="scientific">Puccinia graminis f. sp. tritici</name>
    <dbReference type="NCBI Taxonomy" id="56615"/>
    <lineage>
        <taxon>Eukaryota</taxon>
        <taxon>Fungi</taxon>
        <taxon>Dikarya</taxon>
        <taxon>Basidiomycota</taxon>
        <taxon>Pucciniomycotina</taxon>
        <taxon>Pucciniomycetes</taxon>
        <taxon>Pucciniales</taxon>
        <taxon>Pucciniaceae</taxon>
        <taxon>Puccinia</taxon>
    </lineage>
</organism>
<keyword evidence="4" id="KW-0456">Lyase</keyword>
<dbReference type="InterPro" id="IPR001533">
    <property type="entry name" value="Pterin_deHydtase"/>
</dbReference>
<dbReference type="OrthoDB" id="277398at2759"/>
<dbReference type="CDD" id="cd00488">
    <property type="entry name" value="PCD_DCoH"/>
    <property type="match status" value="1"/>
</dbReference>
<comment type="catalytic activity">
    <reaction evidence="1">
        <text>(4aS,6R)-4a-hydroxy-L-erythro-5,6,7,8-tetrahydrobiopterin = (6R)-L-erythro-6,7-dihydrobiopterin + H2O</text>
        <dbReference type="Rhea" id="RHEA:11920"/>
        <dbReference type="ChEBI" id="CHEBI:15377"/>
        <dbReference type="ChEBI" id="CHEBI:15642"/>
        <dbReference type="ChEBI" id="CHEBI:43120"/>
        <dbReference type="EC" id="4.2.1.96"/>
    </reaction>
</comment>